<dbReference type="SUPFAM" id="SSF51445">
    <property type="entry name" value="(Trans)glycosidases"/>
    <property type="match status" value="1"/>
</dbReference>
<evidence type="ECO:0000313" key="7">
    <source>
        <dbReference type="Proteomes" id="UP000007879"/>
    </source>
</evidence>
<dbReference type="SUPFAM" id="SSF51011">
    <property type="entry name" value="Glycosyl hydrolase domain"/>
    <property type="match status" value="1"/>
</dbReference>
<dbReference type="Gene3D" id="3.20.20.80">
    <property type="entry name" value="Glycosidases"/>
    <property type="match status" value="1"/>
</dbReference>
<keyword evidence="3" id="KW-0732">Signal</keyword>
<accession>A0A1X7VLW3</accession>
<feature type="domain" description="Glycoside hydrolase family 31 TIM barrel" evidence="4">
    <location>
        <begin position="347"/>
        <end position="627"/>
    </location>
</feature>
<keyword evidence="7" id="KW-1185">Reference proteome</keyword>
<evidence type="ECO:0000259" key="4">
    <source>
        <dbReference type="Pfam" id="PF01055"/>
    </source>
</evidence>
<reference evidence="7" key="1">
    <citation type="journal article" date="2010" name="Nature">
        <title>The Amphimedon queenslandica genome and the evolution of animal complexity.</title>
        <authorList>
            <person name="Srivastava M."/>
            <person name="Simakov O."/>
            <person name="Chapman J."/>
            <person name="Fahey B."/>
            <person name="Gauthier M.E."/>
            <person name="Mitros T."/>
            <person name="Richards G.S."/>
            <person name="Conaco C."/>
            <person name="Dacre M."/>
            <person name="Hellsten U."/>
            <person name="Larroux C."/>
            <person name="Putnam N.H."/>
            <person name="Stanke M."/>
            <person name="Adamska M."/>
            <person name="Darling A."/>
            <person name="Degnan S.M."/>
            <person name="Oakley T.H."/>
            <person name="Plachetzki D.C."/>
            <person name="Zhai Y."/>
            <person name="Adamski M."/>
            <person name="Calcino A."/>
            <person name="Cummins S.F."/>
            <person name="Goodstein D.M."/>
            <person name="Harris C."/>
            <person name="Jackson D.J."/>
            <person name="Leys S.P."/>
            <person name="Shu S."/>
            <person name="Woodcroft B.J."/>
            <person name="Vervoort M."/>
            <person name="Kosik K.S."/>
            <person name="Manning G."/>
            <person name="Degnan B.M."/>
            <person name="Rokhsar D.S."/>
        </authorList>
    </citation>
    <scope>NUCLEOTIDE SEQUENCE [LARGE SCALE GENOMIC DNA]</scope>
</reference>
<gene>
    <name evidence="6" type="primary">100638248</name>
</gene>
<proteinExistence type="inferred from homology"/>
<dbReference type="Gene3D" id="2.60.40.1760">
    <property type="entry name" value="glycosyl hydrolase (family 31)"/>
    <property type="match status" value="1"/>
</dbReference>
<name>A0A1X7VLW3_AMPQE</name>
<dbReference type="InParanoid" id="A0A1X7VLW3"/>
<evidence type="ECO:0000313" key="6">
    <source>
        <dbReference type="EnsemblMetazoa" id="Aqu2.1.40408_001"/>
    </source>
</evidence>
<dbReference type="InterPro" id="IPR013780">
    <property type="entry name" value="Glyco_hydro_b"/>
</dbReference>
<dbReference type="AlphaFoldDB" id="A0A1X7VLW3"/>
<dbReference type="InterPro" id="IPR052990">
    <property type="entry name" value="Sulfoquinovosidase_GH31"/>
</dbReference>
<dbReference type="eggNOG" id="KOG1066">
    <property type="taxonomic scope" value="Eukaryota"/>
</dbReference>
<dbReference type="EnsemblMetazoa" id="XM_011411740.2">
    <property type="protein sequence ID" value="XP_011410042.2"/>
    <property type="gene ID" value="LOC100638248"/>
</dbReference>
<organism evidence="6">
    <name type="scientific">Amphimedon queenslandica</name>
    <name type="common">Sponge</name>
    <dbReference type="NCBI Taxonomy" id="400682"/>
    <lineage>
        <taxon>Eukaryota</taxon>
        <taxon>Metazoa</taxon>
        <taxon>Porifera</taxon>
        <taxon>Demospongiae</taxon>
        <taxon>Heteroscleromorpha</taxon>
        <taxon>Haplosclerida</taxon>
        <taxon>Niphatidae</taxon>
        <taxon>Amphimedon</taxon>
    </lineage>
</organism>
<dbReference type="InterPro" id="IPR011013">
    <property type="entry name" value="Gal_mutarotase_sf_dom"/>
</dbReference>
<keyword evidence="2" id="KW-0378">Hydrolase</keyword>
<dbReference type="OrthoDB" id="1334205at2759"/>
<evidence type="ECO:0000256" key="1">
    <source>
        <dbReference type="ARBA" id="ARBA00007806"/>
    </source>
</evidence>
<dbReference type="Gene3D" id="2.60.40.1180">
    <property type="entry name" value="Golgi alpha-mannosidase II"/>
    <property type="match status" value="1"/>
</dbReference>
<dbReference type="InterPro" id="IPR000322">
    <property type="entry name" value="Glyco_hydro_31_TIM"/>
</dbReference>
<comment type="similarity">
    <text evidence="1 2">Belongs to the glycosyl hydrolase 31 family.</text>
</comment>
<protein>
    <recommendedName>
        <fullName evidence="8">Alpha-glucosidase</fullName>
    </recommendedName>
</protein>
<dbReference type="KEGG" id="aqu:100638248"/>
<dbReference type="EnsemblMetazoa" id="Aqu2.1.40408_001">
    <property type="protein sequence ID" value="Aqu2.1.40408_001"/>
    <property type="gene ID" value="Aqu2.1.40408"/>
</dbReference>
<feature type="signal peptide" evidence="3">
    <location>
        <begin position="1"/>
        <end position="21"/>
    </location>
</feature>
<dbReference type="GO" id="GO:0090599">
    <property type="term" value="F:alpha-glucosidase activity"/>
    <property type="evidence" value="ECO:0007669"/>
    <property type="project" value="UniProtKB-ARBA"/>
</dbReference>
<dbReference type="InterPro" id="IPR017853">
    <property type="entry name" value="GH"/>
</dbReference>
<dbReference type="InterPro" id="IPR048395">
    <property type="entry name" value="Glyco_hydro_31_C"/>
</dbReference>
<evidence type="ECO:0000256" key="2">
    <source>
        <dbReference type="RuleBase" id="RU361185"/>
    </source>
</evidence>
<dbReference type="PANTHER" id="PTHR46959">
    <property type="entry name" value="SULFOQUINOVOSIDASE"/>
    <property type="match status" value="1"/>
</dbReference>
<dbReference type="Pfam" id="PF01055">
    <property type="entry name" value="Glyco_hydro_31_2nd"/>
    <property type="match status" value="1"/>
</dbReference>
<dbReference type="SUPFAM" id="SSF74650">
    <property type="entry name" value="Galactose mutarotase-like"/>
    <property type="match status" value="1"/>
</dbReference>
<dbReference type="STRING" id="400682.A0A1X7VLW3"/>
<reference evidence="6" key="2">
    <citation type="submission" date="2017-05" db="UniProtKB">
        <authorList>
            <consortium name="EnsemblMetazoa"/>
        </authorList>
    </citation>
    <scope>IDENTIFICATION</scope>
</reference>
<dbReference type="Pfam" id="PF21365">
    <property type="entry name" value="Glyco_hydro_31_3rd"/>
    <property type="match status" value="1"/>
</dbReference>
<feature type="chain" id="PRO_5010864816" description="Alpha-glucosidase" evidence="3">
    <location>
        <begin position="22"/>
        <end position="758"/>
    </location>
</feature>
<keyword evidence="2" id="KW-0326">Glycosidase</keyword>
<sequence>MMMYALCLSSIIFSILCGTNSASVSSGTTGPYLVAWDANSYPSVKVLRQNKLVWFSSPSPDDSIITVVKEKEVVVQSGGDYNFDDTVIDECSKATFKSLNVVKTGGMPIVVLSGDLCNNDTFTLTFQSVATIENYMHLIFNVTVNTNYYNRLKLVYGCDENEQFYGLGVQYTYLKMRGHRVPLFISEQGVGRGVEPLTAILNLISAGAGGNHFTTYSRVPFYVTSLNRSLVIESFEYATFYVPVFGTSVTIEINATNIRGRIITGDSPLHILQSYTSYTGRMKPLPTWFHSGAILGLQGGPKIVMDILMSVNKTMGTLKDVVGVWLQDWSGQRNISGKNDLPRTGVWWNWEIDQNHYPHWEDFVENLATMGIRVTTYINPLLANITNRGTPFQHNYYDEGISNNYFVKESNGKVWSGYSNSTLVDLTNLQAYNWLKNMIIKNMLANNISGWMCDFGESLPLDALLFDGQSASAFHNTYSAAWGKLNAEAIQDAVKMNLLSAKQASEIVYFMRSGNMFSSTLTPLFWLGDQLVSWDHYDGLGSAIIGLINSGMVGFSLTHSDIGGYTAIKVKNQRIPFVTYIRDKELLMRWCEFSAFTVTYRSHQGTLPDENWQFYSSTDTMKHFFRMSRVFVAWMFYRVSLIDVATDKGWPVIRHMAFVYPGNTELQAQDLRYQYMIGTELLIAPVYKKGANSVNVFLPQDTIWVHVWTNTTYNGQNKWLNIAAPMGCPVVLYPSSSTTGAQFVDNLIKEDLMQACSN</sequence>
<dbReference type="NCBIfam" id="NF007746">
    <property type="entry name" value="PRK10426.1"/>
    <property type="match status" value="1"/>
</dbReference>
<evidence type="ECO:0000259" key="5">
    <source>
        <dbReference type="Pfam" id="PF21365"/>
    </source>
</evidence>
<evidence type="ECO:0008006" key="8">
    <source>
        <dbReference type="Google" id="ProtNLM"/>
    </source>
</evidence>
<dbReference type="Proteomes" id="UP000007879">
    <property type="component" value="Unassembled WGS sequence"/>
</dbReference>
<dbReference type="GO" id="GO:0005975">
    <property type="term" value="P:carbohydrate metabolic process"/>
    <property type="evidence" value="ECO:0007669"/>
    <property type="project" value="InterPro"/>
</dbReference>
<evidence type="ECO:0000256" key="3">
    <source>
        <dbReference type="SAM" id="SignalP"/>
    </source>
</evidence>
<feature type="domain" description="Glycosyl hydrolase family 31 C-terminal" evidence="5">
    <location>
        <begin position="649"/>
        <end position="730"/>
    </location>
</feature>
<dbReference type="PANTHER" id="PTHR46959:SF2">
    <property type="entry name" value="SULFOQUINOVOSIDASE"/>
    <property type="match status" value="1"/>
</dbReference>
<dbReference type="CDD" id="cd14752">
    <property type="entry name" value="GH31_N"/>
    <property type="match status" value="1"/>
</dbReference>
<dbReference type="GO" id="GO:0030246">
    <property type="term" value="F:carbohydrate binding"/>
    <property type="evidence" value="ECO:0007669"/>
    <property type="project" value="InterPro"/>
</dbReference>